<dbReference type="InterPro" id="IPR037066">
    <property type="entry name" value="Plug_dom_sf"/>
</dbReference>
<dbReference type="Gene3D" id="2.170.130.10">
    <property type="entry name" value="TonB-dependent receptor, plug domain"/>
    <property type="match status" value="1"/>
</dbReference>
<keyword evidence="16" id="KW-1185">Reference proteome</keyword>
<dbReference type="RefSeq" id="WP_255329042.1">
    <property type="nucleotide sequence ID" value="NZ_JAKZEU010000002.1"/>
</dbReference>
<evidence type="ECO:0000256" key="2">
    <source>
        <dbReference type="ARBA" id="ARBA00022448"/>
    </source>
</evidence>
<evidence type="ECO:0000256" key="9">
    <source>
        <dbReference type="ARBA" id="ARBA00023237"/>
    </source>
</evidence>
<sequence length="616" mass="66132">MNLRRALAASTALVTITATLSALPALAQDAITVSGQPYVLPEITLIANQSPEELGRTGATVEVATREDIEREGSISVSDYLNTLPGVSATSNGGFGTLSYVRLRGLPTQYVRVTIDGIDVSDPSAPQFNFNFGGLMTGDVGRIEVLKGPQSALYGSEAIGGVIAISTLGAVDPGTHQRANLEYGSYATRRAAYTLTNAGDRHAVALSLQALETNGFSAADENDGNTEADGASARRVSLSGRFDATETLTLGVAGFWQKTEVETDTTFPSLQDADDFSNGISRGLRAYAELETGAVEHTFSAALSQTDREENYGGFASRPEGERREVDYKGVADVNDRVTLAWGGTHSREEYASGGVTNDYINNAAFSEVRFAAAPDLDVALSARHDHNSQFGSETTGRLAVAWRATPEWTIRGQYGTGYRAPSLYELYDSFSGNENLQPETSRGAEIGAEYALPNGGHIRGTLFENRITDLIDYSFTTFAYVQIPGETKTRGVELAGETPLTDRLTLAGNFTYTDADNAAGEPLARVPARALNLQLDGDITERSRFGVSLRHASGTFDGGSELPTYTVVDTQIEYDITDQATGYLRIENLLDEEYQVIRGYGTSDRAIYAGLRANF</sequence>
<feature type="chain" id="PRO_5047056350" evidence="12">
    <location>
        <begin position="28"/>
        <end position="616"/>
    </location>
</feature>
<keyword evidence="2 10" id="KW-0813">Transport</keyword>
<dbReference type="EMBL" id="JAKZEU010000002">
    <property type="protein sequence ID" value="MCQ0970045.1"/>
    <property type="molecule type" value="Genomic_DNA"/>
</dbReference>
<keyword evidence="9 10" id="KW-0998">Cell outer membrane</keyword>
<keyword evidence="6" id="KW-0406">Ion transport</keyword>
<keyword evidence="7 11" id="KW-0798">TonB box</keyword>
<evidence type="ECO:0000313" key="15">
    <source>
        <dbReference type="EMBL" id="MCQ0970045.1"/>
    </source>
</evidence>
<evidence type="ECO:0000256" key="4">
    <source>
        <dbReference type="ARBA" id="ARBA00022692"/>
    </source>
</evidence>
<organism evidence="15 16">
    <name type="scientific">Paracoccus albicereus</name>
    <dbReference type="NCBI Taxonomy" id="2922394"/>
    <lineage>
        <taxon>Bacteria</taxon>
        <taxon>Pseudomonadati</taxon>
        <taxon>Pseudomonadota</taxon>
        <taxon>Alphaproteobacteria</taxon>
        <taxon>Rhodobacterales</taxon>
        <taxon>Paracoccaceae</taxon>
        <taxon>Paracoccus</taxon>
    </lineage>
</organism>
<reference evidence="15 16" key="1">
    <citation type="submission" date="2022-03" db="EMBL/GenBank/DDBJ databases">
        <authorList>
            <person name="He Y."/>
        </authorList>
    </citation>
    <scope>NUCLEOTIDE SEQUENCE [LARGE SCALE GENOMIC DNA]</scope>
    <source>
        <strain evidence="15 16">TK19116</strain>
    </source>
</reference>
<keyword evidence="15" id="KW-0675">Receptor</keyword>
<keyword evidence="5 12" id="KW-0732">Signal</keyword>
<evidence type="ECO:0000256" key="7">
    <source>
        <dbReference type="ARBA" id="ARBA00023077"/>
    </source>
</evidence>
<keyword evidence="8 10" id="KW-0472">Membrane</keyword>
<accession>A0ABT1MP32</accession>
<dbReference type="Proteomes" id="UP001203945">
    <property type="component" value="Unassembled WGS sequence"/>
</dbReference>
<feature type="domain" description="TonB-dependent receptor plug" evidence="14">
    <location>
        <begin position="57"/>
        <end position="162"/>
    </location>
</feature>
<dbReference type="PROSITE" id="PS52016">
    <property type="entry name" value="TONB_DEPENDENT_REC_3"/>
    <property type="match status" value="1"/>
</dbReference>
<comment type="similarity">
    <text evidence="10 11">Belongs to the TonB-dependent receptor family.</text>
</comment>
<feature type="domain" description="TonB-dependent receptor-like beta-barrel" evidence="13">
    <location>
        <begin position="181"/>
        <end position="590"/>
    </location>
</feature>
<dbReference type="InterPro" id="IPR012910">
    <property type="entry name" value="Plug_dom"/>
</dbReference>
<protein>
    <submittedName>
        <fullName evidence="15">TonB-dependent receptor</fullName>
    </submittedName>
</protein>
<keyword evidence="3 10" id="KW-1134">Transmembrane beta strand</keyword>
<evidence type="ECO:0000313" key="16">
    <source>
        <dbReference type="Proteomes" id="UP001203945"/>
    </source>
</evidence>
<evidence type="ECO:0000256" key="5">
    <source>
        <dbReference type="ARBA" id="ARBA00022729"/>
    </source>
</evidence>
<comment type="caution">
    <text evidence="15">The sequence shown here is derived from an EMBL/GenBank/DDBJ whole genome shotgun (WGS) entry which is preliminary data.</text>
</comment>
<evidence type="ECO:0000259" key="14">
    <source>
        <dbReference type="Pfam" id="PF07715"/>
    </source>
</evidence>
<evidence type="ECO:0000256" key="12">
    <source>
        <dbReference type="SAM" id="SignalP"/>
    </source>
</evidence>
<dbReference type="PANTHER" id="PTHR30069">
    <property type="entry name" value="TONB-DEPENDENT OUTER MEMBRANE RECEPTOR"/>
    <property type="match status" value="1"/>
</dbReference>
<keyword evidence="4 10" id="KW-0812">Transmembrane</keyword>
<evidence type="ECO:0000256" key="1">
    <source>
        <dbReference type="ARBA" id="ARBA00004571"/>
    </source>
</evidence>
<dbReference type="Pfam" id="PF07715">
    <property type="entry name" value="Plug"/>
    <property type="match status" value="1"/>
</dbReference>
<feature type="signal peptide" evidence="12">
    <location>
        <begin position="1"/>
        <end position="27"/>
    </location>
</feature>
<dbReference type="InterPro" id="IPR039426">
    <property type="entry name" value="TonB-dep_rcpt-like"/>
</dbReference>
<gene>
    <name evidence="15" type="ORF">MLD63_06345</name>
</gene>
<dbReference type="Gene3D" id="2.40.170.20">
    <property type="entry name" value="TonB-dependent receptor, beta-barrel domain"/>
    <property type="match status" value="1"/>
</dbReference>
<evidence type="ECO:0000256" key="11">
    <source>
        <dbReference type="RuleBase" id="RU003357"/>
    </source>
</evidence>
<name>A0ABT1MP32_9RHOB</name>
<dbReference type="InterPro" id="IPR000531">
    <property type="entry name" value="Beta-barrel_TonB"/>
</dbReference>
<evidence type="ECO:0000256" key="3">
    <source>
        <dbReference type="ARBA" id="ARBA00022452"/>
    </source>
</evidence>
<comment type="subcellular location">
    <subcellularLocation>
        <location evidence="1 10">Cell outer membrane</location>
        <topology evidence="1 10">Multi-pass membrane protein</topology>
    </subcellularLocation>
</comment>
<evidence type="ECO:0000259" key="13">
    <source>
        <dbReference type="Pfam" id="PF00593"/>
    </source>
</evidence>
<evidence type="ECO:0000256" key="6">
    <source>
        <dbReference type="ARBA" id="ARBA00023065"/>
    </source>
</evidence>
<dbReference type="Pfam" id="PF00593">
    <property type="entry name" value="TonB_dep_Rec_b-barrel"/>
    <property type="match status" value="1"/>
</dbReference>
<dbReference type="PANTHER" id="PTHR30069:SF53">
    <property type="entry name" value="COLICIN I RECEPTOR-RELATED"/>
    <property type="match status" value="1"/>
</dbReference>
<proteinExistence type="inferred from homology"/>
<evidence type="ECO:0000256" key="8">
    <source>
        <dbReference type="ARBA" id="ARBA00023136"/>
    </source>
</evidence>
<dbReference type="InterPro" id="IPR036942">
    <property type="entry name" value="Beta-barrel_TonB_sf"/>
</dbReference>
<evidence type="ECO:0000256" key="10">
    <source>
        <dbReference type="PROSITE-ProRule" id="PRU01360"/>
    </source>
</evidence>
<dbReference type="CDD" id="cd01347">
    <property type="entry name" value="ligand_gated_channel"/>
    <property type="match status" value="1"/>
</dbReference>
<dbReference type="SUPFAM" id="SSF56935">
    <property type="entry name" value="Porins"/>
    <property type="match status" value="1"/>
</dbReference>